<feature type="region of interest" description="Disordered" evidence="1">
    <location>
        <begin position="1"/>
        <end position="23"/>
    </location>
</feature>
<evidence type="ECO:0000313" key="2">
    <source>
        <dbReference type="EMBL" id="KKM61365.1"/>
    </source>
</evidence>
<reference evidence="2" key="1">
    <citation type="journal article" date="2015" name="Nature">
        <title>Complex archaea that bridge the gap between prokaryotes and eukaryotes.</title>
        <authorList>
            <person name="Spang A."/>
            <person name="Saw J.H."/>
            <person name="Jorgensen S.L."/>
            <person name="Zaremba-Niedzwiedzka K."/>
            <person name="Martijn J."/>
            <person name="Lind A.E."/>
            <person name="van Eijk R."/>
            <person name="Schleper C."/>
            <person name="Guy L."/>
            <person name="Ettema T.J."/>
        </authorList>
    </citation>
    <scope>NUCLEOTIDE SEQUENCE</scope>
</reference>
<comment type="caution">
    <text evidence="2">The sequence shown here is derived from an EMBL/GenBank/DDBJ whole genome shotgun (WGS) entry which is preliminary data.</text>
</comment>
<feature type="compositionally biased region" description="Basic and acidic residues" evidence="1">
    <location>
        <begin position="1"/>
        <end position="12"/>
    </location>
</feature>
<evidence type="ECO:0000256" key="1">
    <source>
        <dbReference type="SAM" id="MobiDB-lite"/>
    </source>
</evidence>
<name>A0A0F9LBE5_9ZZZZ</name>
<proteinExistence type="predicted"/>
<accession>A0A0F9LBE5</accession>
<protein>
    <submittedName>
        <fullName evidence="2">Uncharacterized protein</fullName>
    </submittedName>
</protein>
<gene>
    <name evidence="2" type="ORF">LCGC14_1532470</name>
</gene>
<dbReference type="AlphaFoldDB" id="A0A0F9LBE5"/>
<dbReference type="EMBL" id="LAZR01011498">
    <property type="protein sequence ID" value="KKM61365.1"/>
    <property type="molecule type" value="Genomic_DNA"/>
</dbReference>
<organism evidence="2">
    <name type="scientific">marine sediment metagenome</name>
    <dbReference type="NCBI Taxonomy" id="412755"/>
    <lineage>
        <taxon>unclassified sequences</taxon>
        <taxon>metagenomes</taxon>
        <taxon>ecological metagenomes</taxon>
    </lineage>
</organism>
<sequence>MLDENNVLHDGTEITADLSPTSTTRTSGSAVLDLRKSPAKGLYAVVFQAENLDDPADLALISIEQSSDLANWVELARFIDLTGARAPDTQERLVKITARYVRAKIDVTDDDGSGLSLDNCVIALATHGRG</sequence>